<sequence>MSAEVNQMFSRIADRYDRANRFISMGTDQGVRRKAVKLSGAKRGEDVLDCAAGTGDLTLQFHDIVGPNARVVGTDFNADMLSHAERKSAKQGADIEWRVEDAQDLSFEDASFDIASIAYGIRNVDQPLVALKEMARVLRPGGRLVVLEFGQPPAILRPFYLAYNRWVIPTIGGMAGADKSAFQYLQRTSDNFPYGDEFVAMIRETGCFEEKVVAKPAMFGVNYIYVATRK</sequence>
<dbReference type="OrthoDB" id="9808140at2"/>
<feature type="binding site" evidence="1">
    <location>
        <position position="54"/>
    </location>
    <ligand>
        <name>S-adenosyl-L-methionine</name>
        <dbReference type="ChEBI" id="CHEBI:59789"/>
    </ligand>
</feature>
<dbReference type="GO" id="GO:0006744">
    <property type="term" value="P:ubiquinone biosynthetic process"/>
    <property type="evidence" value="ECO:0007669"/>
    <property type="project" value="UniProtKB-UniPathway"/>
</dbReference>
<keyword evidence="1" id="KW-0808">Transferase</keyword>
<dbReference type="UniPathway" id="UPA00232"/>
<proteinExistence type="inferred from homology"/>
<comment type="catalytic activity">
    <reaction evidence="1">
        <text>a 2-demethylmenaquinol + S-adenosyl-L-methionine = a menaquinol + S-adenosyl-L-homocysteine + H(+)</text>
        <dbReference type="Rhea" id="RHEA:42640"/>
        <dbReference type="Rhea" id="RHEA-COMP:9539"/>
        <dbReference type="Rhea" id="RHEA-COMP:9563"/>
        <dbReference type="ChEBI" id="CHEBI:15378"/>
        <dbReference type="ChEBI" id="CHEBI:18151"/>
        <dbReference type="ChEBI" id="CHEBI:55437"/>
        <dbReference type="ChEBI" id="CHEBI:57856"/>
        <dbReference type="ChEBI" id="CHEBI:59789"/>
        <dbReference type="EC" id="2.1.1.163"/>
    </reaction>
</comment>
<dbReference type="GO" id="GO:0032259">
    <property type="term" value="P:methylation"/>
    <property type="evidence" value="ECO:0007669"/>
    <property type="project" value="UniProtKB-KW"/>
</dbReference>
<keyword evidence="1" id="KW-0489">Methyltransferase</keyword>
<dbReference type="RefSeq" id="WP_111332198.1">
    <property type="nucleotide sequence ID" value="NZ_CP030032.1"/>
</dbReference>
<evidence type="ECO:0000256" key="1">
    <source>
        <dbReference type="HAMAP-Rule" id="MF_01813"/>
    </source>
</evidence>
<dbReference type="PROSITE" id="PS51608">
    <property type="entry name" value="SAM_MT_UBIE"/>
    <property type="match status" value="1"/>
</dbReference>
<dbReference type="PANTHER" id="PTHR43591:SF24">
    <property type="entry name" value="2-METHOXY-6-POLYPRENYL-1,4-BENZOQUINOL METHYLASE, MITOCHONDRIAL"/>
    <property type="match status" value="1"/>
</dbReference>
<dbReference type="SUPFAM" id="SSF53335">
    <property type="entry name" value="S-adenosyl-L-methionine-dependent methyltransferases"/>
    <property type="match status" value="1"/>
</dbReference>
<dbReference type="PROSITE" id="PS01184">
    <property type="entry name" value="UBIE_2"/>
    <property type="match status" value="1"/>
</dbReference>
<evidence type="ECO:0000313" key="2">
    <source>
        <dbReference type="EMBL" id="AWV88445.1"/>
    </source>
</evidence>
<dbReference type="GO" id="GO:0009234">
    <property type="term" value="P:menaquinone biosynthetic process"/>
    <property type="evidence" value="ECO:0007669"/>
    <property type="project" value="UniProtKB-UniRule"/>
</dbReference>
<dbReference type="InterPro" id="IPR023576">
    <property type="entry name" value="UbiE/COQ5_MeTrFase_CS"/>
</dbReference>
<dbReference type="HAMAP" id="MF_01813">
    <property type="entry name" value="MenG_UbiE_methyltr"/>
    <property type="match status" value="1"/>
</dbReference>
<keyword evidence="1" id="KW-0949">S-adenosyl-L-methionine</keyword>
<comment type="function">
    <text evidence="1">Methyltransferase required for the conversion of demethylmenaquinol (DMKH2) to menaquinol (MKH2).</text>
</comment>
<name>A0A2Z4FI22_9DELT</name>
<keyword evidence="2" id="KW-0830">Ubiquinone</keyword>
<comment type="caution">
    <text evidence="1">Lacks conserved residue(s) required for the propagation of feature annotation.</text>
</comment>
<dbReference type="Gene3D" id="3.40.50.150">
    <property type="entry name" value="Vaccinia Virus protein VP39"/>
    <property type="match status" value="1"/>
</dbReference>
<protein>
    <recommendedName>
        <fullName evidence="1">Demethylmenaquinone methyltransferase</fullName>
        <ecNumber evidence="1">2.1.1.163</ecNumber>
    </recommendedName>
</protein>
<dbReference type="InterPro" id="IPR004033">
    <property type="entry name" value="UbiE/COQ5_MeTrFase"/>
</dbReference>
<accession>A0A2Z4FI22</accession>
<dbReference type="EC" id="2.1.1.163" evidence="1"/>
<evidence type="ECO:0000313" key="3">
    <source>
        <dbReference type="Proteomes" id="UP000249799"/>
    </source>
</evidence>
<dbReference type="NCBIfam" id="TIGR01934">
    <property type="entry name" value="MenG_MenH_UbiE"/>
    <property type="match status" value="1"/>
</dbReference>
<reference evidence="2 3" key="1">
    <citation type="submission" date="2018-06" db="EMBL/GenBank/DDBJ databases">
        <title>Lujinxingia sediminis gen. nov. sp. nov., a new facultative anaerobic member of the class Deltaproteobacteria, and proposal of Lujinxingaceae fam. nov.</title>
        <authorList>
            <person name="Guo L.-Y."/>
            <person name="Li C.-M."/>
            <person name="Wang S."/>
            <person name="Du Z.-J."/>
        </authorList>
    </citation>
    <scope>NUCLEOTIDE SEQUENCE [LARGE SCALE GENOMIC DNA]</scope>
    <source>
        <strain evidence="2 3">FA350</strain>
    </source>
</reference>
<feature type="binding site" evidence="1">
    <location>
        <begin position="101"/>
        <end position="102"/>
    </location>
    <ligand>
        <name>S-adenosyl-L-methionine</name>
        <dbReference type="ChEBI" id="CHEBI:59789"/>
    </ligand>
</feature>
<dbReference type="GO" id="GO:0043770">
    <property type="term" value="F:demethylmenaquinone methyltransferase activity"/>
    <property type="evidence" value="ECO:0007669"/>
    <property type="project" value="UniProtKB-UniRule"/>
</dbReference>
<keyword evidence="3" id="KW-1185">Reference proteome</keyword>
<dbReference type="AlphaFoldDB" id="A0A2Z4FI22"/>
<feature type="binding site" evidence="1">
    <location>
        <position position="75"/>
    </location>
    <ligand>
        <name>S-adenosyl-L-methionine</name>
        <dbReference type="ChEBI" id="CHEBI:59789"/>
    </ligand>
</feature>
<dbReference type="EMBL" id="CP030032">
    <property type="protein sequence ID" value="AWV88445.1"/>
    <property type="molecule type" value="Genomic_DNA"/>
</dbReference>
<organism evidence="2 3">
    <name type="scientific">Bradymonas sediminis</name>
    <dbReference type="NCBI Taxonomy" id="1548548"/>
    <lineage>
        <taxon>Bacteria</taxon>
        <taxon>Deltaproteobacteria</taxon>
        <taxon>Bradymonadales</taxon>
        <taxon>Bradymonadaceae</taxon>
        <taxon>Bradymonas</taxon>
    </lineage>
</organism>
<dbReference type="InterPro" id="IPR029063">
    <property type="entry name" value="SAM-dependent_MTases_sf"/>
</dbReference>
<dbReference type="PANTHER" id="PTHR43591">
    <property type="entry name" value="METHYLTRANSFERASE"/>
    <property type="match status" value="1"/>
</dbReference>
<keyword evidence="1" id="KW-0474">Menaquinone biosynthesis</keyword>
<dbReference type="Pfam" id="PF01209">
    <property type="entry name" value="Ubie_methyltran"/>
    <property type="match status" value="1"/>
</dbReference>
<dbReference type="CDD" id="cd02440">
    <property type="entry name" value="AdoMet_MTases"/>
    <property type="match status" value="1"/>
</dbReference>
<comment type="pathway">
    <text evidence="1">Quinol/quinone metabolism; menaquinone biosynthesis; menaquinol from 1,4-dihydroxy-2-naphthoate: step 2/2.</text>
</comment>
<dbReference type="Proteomes" id="UP000249799">
    <property type="component" value="Chromosome"/>
</dbReference>
<dbReference type="KEGG" id="bsed:DN745_03415"/>
<dbReference type="UniPathway" id="UPA00079">
    <property type="reaction ID" value="UER00169"/>
</dbReference>
<gene>
    <name evidence="1" type="primary">menG</name>
    <name evidence="2" type="ORF">DN745_03415</name>
</gene>
<comment type="similarity">
    <text evidence="1">Belongs to the class I-like SAM-binding methyltransferase superfamily. MenG/UbiE family.</text>
</comment>